<feature type="transmembrane region" description="Helical" evidence="1">
    <location>
        <begin position="63"/>
        <end position="86"/>
    </location>
</feature>
<evidence type="ECO:0000256" key="1">
    <source>
        <dbReference type="SAM" id="Phobius"/>
    </source>
</evidence>
<accession>A0A2G9UTG1</accession>
<reference evidence="2 3" key="1">
    <citation type="submission" date="2015-09" db="EMBL/GenBank/DDBJ databases">
        <title>Draft genome of the parasitic nematode Teladorsagia circumcincta isolate WARC Sus (inbred).</title>
        <authorList>
            <person name="Mitreva M."/>
        </authorList>
    </citation>
    <scope>NUCLEOTIDE SEQUENCE [LARGE SCALE GENOMIC DNA]</scope>
    <source>
        <strain evidence="2 3">S</strain>
    </source>
</reference>
<proteinExistence type="predicted"/>
<evidence type="ECO:0000313" key="2">
    <source>
        <dbReference type="EMBL" id="PIO73531.1"/>
    </source>
</evidence>
<keyword evidence="1" id="KW-0472">Membrane</keyword>
<evidence type="ECO:0000313" key="3">
    <source>
        <dbReference type="Proteomes" id="UP000230423"/>
    </source>
</evidence>
<name>A0A2G9UTG1_TELCI</name>
<protein>
    <submittedName>
        <fullName evidence="2">Uncharacterized protein</fullName>
    </submittedName>
</protein>
<sequence>MNKNAVHAFKIWSRCALIVGIINRCVRVRQYGSNLTTPPNSPEPELMTVFAYDVEPKSMSLHVVVGFIVSNIVTFVIGAAIGFVVCKRLVKERKI</sequence>
<dbReference type="Proteomes" id="UP000230423">
    <property type="component" value="Unassembled WGS sequence"/>
</dbReference>
<organism evidence="2 3">
    <name type="scientific">Teladorsagia circumcincta</name>
    <name type="common">Brown stomach worm</name>
    <name type="synonym">Ostertagia circumcincta</name>
    <dbReference type="NCBI Taxonomy" id="45464"/>
    <lineage>
        <taxon>Eukaryota</taxon>
        <taxon>Metazoa</taxon>
        <taxon>Ecdysozoa</taxon>
        <taxon>Nematoda</taxon>
        <taxon>Chromadorea</taxon>
        <taxon>Rhabditida</taxon>
        <taxon>Rhabditina</taxon>
        <taxon>Rhabditomorpha</taxon>
        <taxon>Strongyloidea</taxon>
        <taxon>Trichostrongylidae</taxon>
        <taxon>Teladorsagia</taxon>
    </lineage>
</organism>
<dbReference type="EMBL" id="KZ345437">
    <property type="protein sequence ID" value="PIO73531.1"/>
    <property type="molecule type" value="Genomic_DNA"/>
</dbReference>
<gene>
    <name evidence="2" type="ORF">TELCIR_04493</name>
</gene>
<keyword evidence="1" id="KW-1133">Transmembrane helix</keyword>
<keyword evidence="3" id="KW-1185">Reference proteome</keyword>
<dbReference type="AlphaFoldDB" id="A0A2G9UTG1"/>
<dbReference type="OrthoDB" id="5857140at2759"/>
<keyword evidence="1" id="KW-0812">Transmembrane</keyword>